<dbReference type="PANTHER" id="PTHR46018">
    <property type="entry name" value="ZINC PHOSPHODIESTERASE ELAC PROTEIN 1"/>
    <property type="match status" value="1"/>
</dbReference>
<evidence type="ECO:0000256" key="8">
    <source>
        <dbReference type="HAMAP-Rule" id="MF_01818"/>
    </source>
</evidence>
<evidence type="ECO:0000256" key="3">
    <source>
        <dbReference type="ARBA" id="ARBA00022722"/>
    </source>
</evidence>
<keyword evidence="6 8" id="KW-0378">Hydrolase</keyword>
<dbReference type="AlphaFoldDB" id="A0A6G8F278"/>
<dbReference type="GO" id="GO:0042781">
    <property type="term" value="F:3'-tRNA processing endoribonuclease activity"/>
    <property type="evidence" value="ECO:0007669"/>
    <property type="project" value="UniProtKB-UniRule"/>
</dbReference>
<feature type="binding site" evidence="8">
    <location>
        <position position="33"/>
    </location>
    <ligand>
        <name>Zn(2+)</name>
        <dbReference type="ChEBI" id="CHEBI:29105"/>
        <label>2</label>
        <note>catalytic</note>
    </ligand>
</feature>
<comment type="catalytic activity">
    <reaction evidence="8">
        <text>Endonucleolytic cleavage of RNA, removing extra 3' nucleotides from tRNA precursor, generating 3' termini of tRNAs. A 3'-hydroxy group is left at the tRNA terminus and a 5'-phosphoryl group is left at the trailer molecule.</text>
        <dbReference type="EC" id="3.1.26.11"/>
    </reaction>
</comment>
<keyword evidence="7 8" id="KW-0862">Zinc</keyword>
<evidence type="ECO:0000256" key="5">
    <source>
        <dbReference type="ARBA" id="ARBA00022759"/>
    </source>
</evidence>
<dbReference type="Pfam" id="PF23023">
    <property type="entry name" value="Anti-Pycsar_Apyc1"/>
    <property type="match status" value="1"/>
</dbReference>
<protein>
    <recommendedName>
        <fullName evidence="8">Ribonuclease Z</fullName>
        <shortName evidence="8">RNase Z</shortName>
        <ecNumber evidence="8">3.1.26.11</ecNumber>
    </recommendedName>
    <alternativeName>
        <fullName evidence="8">tRNA 3 endonuclease</fullName>
    </alternativeName>
    <alternativeName>
        <fullName evidence="8">tRNase Z</fullName>
    </alternativeName>
</protein>
<comment type="similarity">
    <text evidence="8">Belongs to the RNase Z family.</text>
</comment>
<feature type="binding site" evidence="8">
    <location>
        <position position="31"/>
    </location>
    <ligand>
        <name>Zn(2+)</name>
        <dbReference type="ChEBI" id="CHEBI:29105"/>
        <label>1</label>
        <note>catalytic</note>
    </ligand>
</feature>
<comment type="function">
    <text evidence="8">Zinc phosphodiesterase, which displays some tRNA 3'-processing endonuclease activity. Probably involved in tRNA maturation, by removing a 3'-trailer from precursor tRNA.</text>
</comment>
<name>A0A6G8F278_9BACT</name>
<evidence type="ECO:0000256" key="4">
    <source>
        <dbReference type="ARBA" id="ARBA00022723"/>
    </source>
</evidence>
<dbReference type="EC" id="3.1.26.11" evidence="8"/>
<dbReference type="SUPFAM" id="SSF56281">
    <property type="entry name" value="Metallo-hydrolase/oxidoreductase"/>
    <property type="match status" value="1"/>
</dbReference>
<keyword evidence="2 8" id="KW-0819">tRNA processing</keyword>
<keyword evidence="3 8" id="KW-0540">Nuclease</keyword>
<reference evidence="9" key="1">
    <citation type="journal article" date="2020" name="J. ISSAAS">
        <title>Lactobacilli and other gastrointestinal microbiota of Peromyscus leucopus, reservoir host for agents of Lyme disease and other zoonoses in North America.</title>
        <authorList>
            <person name="Milovic A."/>
            <person name="Bassam K."/>
            <person name="Shao H."/>
            <person name="Chatzistamou I."/>
            <person name="Tufts D.M."/>
            <person name="Diuk-Wasser M."/>
            <person name="Barbour A.G."/>
        </authorList>
    </citation>
    <scope>NUCLEOTIDE SEQUENCE</scope>
    <source>
        <strain evidence="9">LL70</strain>
    </source>
</reference>
<feature type="binding site" evidence="8">
    <location>
        <position position="29"/>
    </location>
    <ligand>
        <name>Zn(2+)</name>
        <dbReference type="ChEBI" id="CHEBI:29105"/>
        <label>1</label>
        <note>catalytic</note>
    </ligand>
</feature>
<dbReference type="InterPro" id="IPR013471">
    <property type="entry name" value="RNase_Z/BN"/>
</dbReference>
<accession>A0A6G8F278</accession>
<evidence type="ECO:0000256" key="1">
    <source>
        <dbReference type="ARBA" id="ARBA00011738"/>
    </source>
</evidence>
<feature type="binding site" evidence="8">
    <location>
        <position position="109"/>
    </location>
    <ligand>
        <name>Zn(2+)</name>
        <dbReference type="ChEBI" id="CHEBI:29105"/>
        <label>1</label>
        <note>catalytic</note>
    </ligand>
</feature>
<evidence type="ECO:0000256" key="2">
    <source>
        <dbReference type="ARBA" id="ARBA00022694"/>
    </source>
</evidence>
<dbReference type="PANTHER" id="PTHR46018:SF2">
    <property type="entry name" value="ZINC PHOSPHODIESTERASE ELAC PROTEIN 1"/>
    <property type="match status" value="1"/>
</dbReference>
<sequence length="270" mass="30796">MVDCGEGTQAQIRRSRLSFTKLYAVFISHLHGDHVLGLIGMISTFGLQGRTAPLHVYAPAAYSQLLQMELDMFCSTLDYEIIFHPVDTTKQQIIYEDRSLTVETIPLHHRMPCSGFIFREKPGQRHIKPDMLNFYNIPQSQINNLRAGMDWTSPSGEIIPNNILTTPPDPVRAYAYCSDTRYMPSLKKLLHDVTTLYHEATYCEDMKDKAVKYLHSTAREAAMTARDANVNQLIIGHFSQRYLDETPLKEEAQAIFPNTVLANENHTYDV</sequence>
<dbReference type="NCBIfam" id="NF000801">
    <property type="entry name" value="PRK00055.1-3"/>
    <property type="match status" value="1"/>
</dbReference>
<comment type="cofactor">
    <cofactor evidence="8">
        <name>Zn(2+)</name>
        <dbReference type="ChEBI" id="CHEBI:29105"/>
    </cofactor>
    <text evidence="8">Binds 2 Zn(2+) ions.</text>
</comment>
<feature type="binding site" evidence="8">
    <location>
        <position position="179"/>
    </location>
    <ligand>
        <name>Zn(2+)</name>
        <dbReference type="ChEBI" id="CHEBI:29105"/>
        <label>2</label>
        <note>catalytic</note>
    </ligand>
</feature>
<feature type="active site" description="Proton acceptor" evidence="8">
    <location>
        <position position="33"/>
    </location>
</feature>
<feature type="binding site" evidence="8">
    <location>
        <position position="179"/>
    </location>
    <ligand>
        <name>Zn(2+)</name>
        <dbReference type="ChEBI" id="CHEBI:29105"/>
        <label>1</label>
        <note>catalytic</note>
    </ligand>
</feature>
<evidence type="ECO:0000256" key="7">
    <source>
        <dbReference type="ARBA" id="ARBA00022833"/>
    </source>
</evidence>
<proteinExistence type="inferred from homology"/>
<feature type="binding site" evidence="8">
    <location>
        <position position="237"/>
    </location>
    <ligand>
        <name>Zn(2+)</name>
        <dbReference type="ChEBI" id="CHEBI:29105"/>
        <label>2</label>
        <note>catalytic</note>
    </ligand>
</feature>
<comment type="subunit">
    <text evidence="1 8">Homodimer.</text>
</comment>
<dbReference type="EMBL" id="MN990733">
    <property type="protein sequence ID" value="QIM10171.1"/>
    <property type="molecule type" value="Genomic_DNA"/>
</dbReference>
<evidence type="ECO:0000256" key="6">
    <source>
        <dbReference type="ARBA" id="ARBA00022801"/>
    </source>
</evidence>
<gene>
    <name evidence="8 9" type="primary">rnz</name>
    <name evidence="9" type="ORF">Prevot485_2700</name>
</gene>
<dbReference type="GO" id="GO:0008270">
    <property type="term" value="F:zinc ion binding"/>
    <property type="evidence" value="ECO:0007669"/>
    <property type="project" value="UniProtKB-UniRule"/>
</dbReference>
<dbReference type="HAMAP" id="MF_01818">
    <property type="entry name" value="RNase_Z_BN"/>
    <property type="match status" value="1"/>
</dbReference>
<keyword evidence="5 8" id="KW-0255">Endonuclease</keyword>
<dbReference type="InterPro" id="IPR036866">
    <property type="entry name" value="RibonucZ/Hydroxyglut_hydro"/>
</dbReference>
<dbReference type="CDD" id="cd07717">
    <property type="entry name" value="RNaseZ_ZiPD-like_MBL-fold"/>
    <property type="match status" value="1"/>
</dbReference>
<dbReference type="Gene3D" id="3.60.15.10">
    <property type="entry name" value="Ribonuclease Z/Hydroxyacylglutathione hydrolase-like"/>
    <property type="match status" value="1"/>
</dbReference>
<keyword evidence="4 8" id="KW-0479">Metal-binding</keyword>
<feature type="binding site" evidence="8">
    <location>
        <position position="34"/>
    </location>
    <ligand>
        <name>Zn(2+)</name>
        <dbReference type="ChEBI" id="CHEBI:29105"/>
        <label>2</label>
        <note>catalytic</note>
    </ligand>
</feature>
<organism evidence="9">
    <name type="scientific">uncultured Prevotella sp</name>
    <dbReference type="NCBI Taxonomy" id="159272"/>
    <lineage>
        <taxon>Bacteria</taxon>
        <taxon>Pseudomonadati</taxon>
        <taxon>Bacteroidota</taxon>
        <taxon>Bacteroidia</taxon>
        <taxon>Bacteroidales</taxon>
        <taxon>Prevotellaceae</taxon>
        <taxon>Prevotella</taxon>
        <taxon>environmental samples</taxon>
    </lineage>
</organism>
<evidence type="ECO:0000313" key="9">
    <source>
        <dbReference type="EMBL" id="QIM10171.1"/>
    </source>
</evidence>